<dbReference type="InterPro" id="IPR016035">
    <property type="entry name" value="Acyl_Trfase/lysoPLipase"/>
</dbReference>
<keyword evidence="5" id="KW-0472">Membrane</keyword>
<feature type="short sequence motif" description="DGA/G" evidence="6">
    <location>
        <begin position="236"/>
        <end position="238"/>
    </location>
</feature>
<dbReference type="PANTHER" id="PTHR14226:SF29">
    <property type="entry name" value="NEUROPATHY TARGET ESTERASE SWS"/>
    <property type="match status" value="1"/>
</dbReference>
<dbReference type="Proteomes" id="UP001143362">
    <property type="component" value="Unassembled WGS sequence"/>
</dbReference>
<dbReference type="Pfam" id="PF01103">
    <property type="entry name" value="Omp85"/>
    <property type="match status" value="1"/>
</dbReference>
<protein>
    <recommendedName>
        <fullName evidence="7">PNPLA domain-containing protein</fullName>
    </recommendedName>
</protein>
<dbReference type="InterPro" id="IPR002641">
    <property type="entry name" value="PNPLA_dom"/>
</dbReference>
<evidence type="ECO:0000259" key="7">
    <source>
        <dbReference type="PROSITE" id="PS51635"/>
    </source>
</evidence>
<feature type="short sequence motif" description="GXSXG" evidence="6">
    <location>
        <begin position="88"/>
        <end position="92"/>
    </location>
</feature>
<evidence type="ECO:0000256" key="6">
    <source>
        <dbReference type="PROSITE-ProRule" id="PRU01161"/>
    </source>
</evidence>
<feature type="active site" description="Nucleophile" evidence="6">
    <location>
        <position position="90"/>
    </location>
</feature>
<evidence type="ECO:0000256" key="1">
    <source>
        <dbReference type="ARBA" id="ARBA00004370"/>
    </source>
</evidence>
<dbReference type="EMBL" id="SHNN01000001">
    <property type="protein sequence ID" value="MCX2980772.1"/>
    <property type="molecule type" value="Genomic_DNA"/>
</dbReference>
<dbReference type="Gene3D" id="2.40.160.50">
    <property type="entry name" value="membrane protein fhac: a member of the omp85/tpsb transporter family"/>
    <property type="match status" value="1"/>
</dbReference>
<evidence type="ECO:0000256" key="3">
    <source>
        <dbReference type="ARBA" id="ARBA00022963"/>
    </source>
</evidence>
<evidence type="ECO:0000313" key="9">
    <source>
        <dbReference type="Proteomes" id="UP001143362"/>
    </source>
</evidence>
<evidence type="ECO:0000256" key="5">
    <source>
        <dbReference type="ARBA" id="ARBA00023136"/>
    </source>
</evidence>
<dbReference type="SUPFAM" id="SSF52151">
    <property type="entry name" value="FabD/lysophospholipase-like"/>
    <property type="match status" value="1"/>
</dbReference>
<dbReference type="CDD" id="cd07205">
    <property type="entry name" value="Pat_PNPLA6_PNPLA7_NTE1_like"/>
    <property type="match status" value="1"/>
</dbReference>
<keyword evidence="2 6" id="KW-0378">Hydrolase</keyword>
<dbReference type="PANTHER" id="PTHR14226">
    <property type="entry name" value="NEUROPATHY TARGET ESTERASE/SWISS CHEESE D.MELANOGASTER"/>
    <property type="match status" value="1"/>
</dbReference>
<feature type="domain" description="PNPLA" evidence="7">
    <location>
        <begin position="57"/>
        <end position="249"/>
    </location>
</feature>
<organism evidence="8 9">
    <name type="scientific">Candidatus Litorirhabdus singularis</name>
    <dbReference type="NCBI Taxonomy" id="2518993"/>
    <lineage>
        <taxon>Bacteria</taxon>
        <taxon>Pseudomonadati</taxon>
        <taxon>Pseudomonadota</taxon>
        <taxon>Gammaproteobacteria</taxon>
        <taxon>Cellvibrionales</taxon>
        <taxon>Halieaceae</taxon>
        <taxon>Candidatus Litorirhabdus</taxon>
    </lineage>
</organism>
<reference evidence="8" key="1">
    <citation type="submission" date="2019-02" db="EMBL/GenBank/DDBJ databases">
        <authorList>
            <person name="Li S.-H."/>
        </authorList>
    </citation>
    <scope>NUCLEOTIDE SEQUENCE</scope>
    <source>
        <strain evidence="8">IMCC14734</strain>
    </source>
</reference>
<dbReference type="Gene3D" id="3.10.20.310">
    <property type="entry name" value="membrane protein fhac"/>
    <property type="match status" value="1"/>
</dbReference>
<dbReference type="InterPro" id="IPR050301">
    <property type="entry name" value="NTE"/>
</dbReference>
<comment type="caution">
    <text evidence="8">The sequence shown here is derived from an EMBL/GenBank/DDBJ whole genome shotgun (WGS) entry which is preliminary data.</text>
</comment>
<feature type="short sequence motif" description="GXGXXG" evidence="6">
    <location>
        <begin position="61"/>
        <end position="66"/>
    </location>
</feature>
<accession>A0ABT3TEN2</accession>
<keyword evidence="3 6" id="KW-0442">Lipid degradation</keyword>
<evidence type="ECO:0000256" key="2">
    <source>
        <dbReference type="ARBA" id="ARBA00022801"/>
    </source>
</evidence>
<comment type="subcellular location">
    <subcellularLocation>
        <location evidence="1">Membrane</location>
    </subcellularLocation>
</comment>
<sequence length="768" mass="82646">MPVLILSLEIPVAMNSGANFRWCRFAGCILFACALNPVADSMAEFESGATERPRVGLVLAGGGAKGGAHVGVLKVLEEIQVPIDCIAGTSMGALVGAGYASGIPAAELEEFVTGIDWKLIVGGQGRRKLEPIEQKRSGVTYSNNLELGIKDGAVMFPGGFVSTSSIEDLLRSYVAQSRMQPDFDRLPIPFRAVATDMVTGDMVIIKQGDLATAMRASMAIPGAFAPVITDTQVLSDGGMVRNIPVDVARDLCADLVIVVNLVEPAVDASQLQSATQLVGRSMDVMIRANEELQLNSLGAGDIRIDVHMGDIGTADFEKIPATIPLGEAAARAVADQLSALAVPKAQYLAWRGTVTSGQEIKAQLAGVRFDGLERVNPDFLAQRSQVRAGDTVDTQAISDEAQRMSALQEFESVEYRLEGDPENPTLVWLPKEKRVGPNYLEFDLGLYASEKGDLAFSVYAQHKRTWLNALGAQWRNELQLGYDSFISSRFYQPLEVSQTLFVEPRLALSRSTEDLFTDGDRVAVYRFGDLEGGADLGLNLGNLSQVRLGYLYAKRDINVSTGNPVLPEEKVTDAGVQFSFTLDSRDNSFNPTSGVALALEFSQSDESMGADRDWERLEVGAATALPVRNDVIWLSAAGGTSLGGDLPGDRYFKIGGPGSFPGYQLGEVRTEEYWTVSTSYLWQVKEILSVRGQALYAGLGLQAGEFNNRLDLVDDGVVYGGSVYFTGRTPVGPLTVGVGATTTDTYSLWLAVGRPIGQGTILERGIFR</sequence>
<dbReference type="Pfam" id="PF01734">
    <property type="entry name" value="Patatin"/>
    <property type="match status" value="1"/>
</dbReference>
<keyword evidence="9" id="KW-1185">Reference proteome</keyword>
<dbReference type="PROSITE" id="PS51635">
    <property type="entry name" value="PNPLA"/>
    <property type="match status" value="1"/>
</dbReference>
<proteinExistence type="predicted"/>
<dbReference type="Gene3D" id="3.40.1090.10">
    <property type="entry name" value="Cytosolic phospholipase A2 catalytic domain"/>
    <property type="match status" value="2"/>
</dbReference>
<keyword evidence="4 6" id="KW-0443">Lipid metabolism</keyword>
<evidence type="ECO:0000256" key="4">
    <source>
        <dbReference type="ARBA" id="ARBA00023098"/>
    </source>
</evidence>
<gene>
    <name evidence="8" type="ORF">EYC98_07755</name>
</gene>
<dbReference type="InterPro" id="IPR000184">
    <property type="entry name" value="Bac_surfAg_D15"/>
</dbReference>
<feature type="active site" description="Proton acceptor" evidence="6">
    <location>
        <position position="236"/>
    </location>
</feature>
<evidence type="ECO:0000313" key="8">
    <source>
        <dbReference type="EMBL" id="MCX2980772.1"/>
    </source>
</evidence>
<name>A0ABT3TEN2_9GAMM</name>